<accession>A0ABQ4N3F3</accession>
<organism evidence="1 2">
    <name type="scientific">Paenibacillus cisolokensis</name>
    <dbReference type="NCBI Taxonomy" id="1658519"/>
    <lineage>
        <taxon>Bacteria</taxon>
        <taxon>Bacillati</taxon>
        <taxon>Bacillota</taxon>
        <taxon>Bacilli</taxon>
        <taxon>Bacillales</taxon>
        <taxon>Paenibacillaceae</taxon>
        <taxon>Paenibacillus</taxon>
    </lineage>
</organism>
<comment type="caution">
    <text evidence="1">The sequence shown here is derived from an EMBL/GenBank/DDBJ whole genome shotgun (WGS) entry which is preliminary data.</text>
</comment>
<name>A0ABQ4N3F3_9BACL</name>
<evidence type="ECO:0000313" key="2">
    <source>
        <dbReference type="Proteomes" id="UP000680304"/>
    </source>
</evidence>
<gene>
    <name evidence="1" type="ORF">PACILC2_12600</name>
</gene>
<reference evidence="1 2" key="1">
    <citation type="submission" date="2021-04" db="EMBL/GenBank/DDBJ databases">
        <title>Draft genome sequence of Paenibacillus cisolokensis, LC2-13A.</title>
        <authorList>
            <person name="Uke A."/>
            <person name="Chhe C."/>
            <person name="Baramee S."/>
            <person name="Kosugi A."/>
        </authorList>
    </citation>
    <scope>NUCLEOTIDE SEQUENCE [LARGE SCALE GENOMIC DNA]</scope>
    <source>
        <strain evidence="1 2">LC2-13A</strain>
    </source>
</reference>
<keyword evidence="2" id="KW-1185">Reference proteome</keyword>
<protein>
    <submittedName>
        <fullName evidence="1">Uncharacterized protein</fullName>
    </submittedName>
</protein>
<dbReference type="Proteomes" id="UP000680304">
    <property type="component" value="Unassembled WGS sequence"/>
</dbReference>
<evidence type="ECO:0000313" key="1">
    <source>
        <dbReference type="EMBL" id="GIQ62692.1"/>
    </source>
</evidence>
<dbReference type="EMBL" id="BOVJ01000040">
    <property type="protein sequence ID" value="GIQ62692.1"/>
    <property type="molecule type" value="Genomic_DNA"/>
</dbReference>
<proteinExistence type="predicted"/>
<sequence>MNRKGRRCGLGAGAEAVAPVREFVRRLLQDEEDMTATDCEKELKRLLAR</sequence>